<gene>
    <name evidence="6" type="ORF">ET33_06900</name>
</gene>
<dbReference type="NCBIfam" id="NF008453">
    <property type="entry name" value="PRK11308.1"/>
    <property type="match status" value="1"/>
</dbReference>
<comment type="caution">
    <text evidence="6">The sequence shown here is derived from an EMBL/GenBank/DDBJ whole genome shotgun (WGS) entry which is preliminary data.</text>
</comment>
<dbReference type="PROSITE" id="PS50893">
    <property type="entry name" value="ABC_TRANSPORTER_2"/>
    <property type="match status" value="1"/>
</dbReference>
<dbReference type="GO" id="GO:0055085">
    <property type="term" value="P:transmembrane transport"/>
    <property type="evidence" value="ECO:0007669"/>
    <property type="project" value="UniProtKB-ARBA"/>
</dbReference>
<dbReference type="InterPro" id="IPR003439">
    <property type="entry name" value="ABC_transporter-like_ATP-bd"/>
</dbReference>
<dbReference type="InterPro" id="IPR050319">
    <property type="entry name" value="ABC_transp_ATP-bind"/>
</dbReference>
<evidence type="ECO:0000256" key="3">
    <source>
        <dbReference type="ARBA" id="ARBA00022741"/>
    </source>
</evidence>
<dbReference type="OrthoDB" id="9802264at2"/>
<comment type="similarity">
    <text evidence="1">Belongs to the ABC transporter superfamily.</text>
</comment>
<name>A0A081P272_9BACL</name>
<keyword evidence="2" id="KW-0813">Transport</keyword>
<sequence length="321" mass="36058">MSALLEIRNLKKHYPIRKGLFSKQVGVVKAVDGVSLTIEKGETLAIVGESGCGKSTTGRSILRLIEPTEGDIIFEGTDVRKLSPEEMRKFRTKMQIVFQDPYASLDPRWTVQQTLEEPLRTHEKLPEDEVKRRVAELMEVVGLSSYHAHRYPHEFSGGQRQRIGIARALALKPKFIVCDEPVSALDVSIRAQVLNLMQELQEQFSLTYMFISHDLSVVKFISDRVGVMYLGRMVELAPTQELYDKPLHPYTQALMSALPVPDPETKRERIILTGDVPNPQNPPAGCAFHTRCPVAKPECGSVPPEWKEVSPGRSVACHLYS</sequence>
<evidence type="ECO:0000313" key="7">
    <source>
        <dbReference type="Proteomes" id="UP000028123"/>
    </source>
</evidence>
<dbReference type="PANTHER" id="PTHR43776">
    <property type="entry name" value="TRANSPORT ATP-BINDING PROTEIN"/>
    <property type="match status" value="1"/>
</dbReference>
<protein>
    <submittedName>
        <fullName evidence="6">Peptide ABC transporter substrate-binding protein</fullName>
    </submittedName>
</protein>
<dbReference type="AlphaFoldDB" id="A0A081P272"/>
<dbReference type="FunFam" id="3.40.50.300:FF:000016">
    <property type="entry name" value="Oligopeptide ABC transporter ATP-binding component"/>
    <property type="match status" value="1"/>
</dbReference>
<dbReference type="Gene3D" id="3.40.50.300">
    <property type="entry name" value="P-loop containing nucleotide triphosphate hydrolases"/>
    <property type="match status" value="1"/>
</dbReference>
<dbReference type="GO" id="GO:0015833">
    <property type="term" value="P:peptide transport"/>
    <property type="evidence" value="ECO:0007669"/>
    <property type="project" value="InterPro"/>
</dbReference>
<feature type="domain" description="ABC transporter" evidence="5">
    <location>
        <begin position="5"/>
        <end position="255"/>
    </location>
</feature>
<dbReference type="InterPro" id="IPR027417">
    <property type="entry name" value="P-loop_NTPase"/>
</dbReference>
<evidence type="ECO:0000313" key="6">
    <source>
        <dbReference type="EMBL" id="KEQ24795.1"/>
    </source>
</evidence>
<evidence type="ECO:0000256" key="1">
    <source>
        <dbReference type="ARBA" id="ARBA00005417"/>
    </source>
</evidence>
<dbReference type="SUPFAM" id="SSF52540">
    <property type="entry name" value="P-loop containing nucleoside triphosphate hydrolases"/>
    <property type="match status" value="1"/>
</dbReference>
<evidence type="ECO:0000259" key="5">
    <source>
        <dbReference type="PROSITE" id="PS50893"/>
    </source>
</evidence>
<dbReference type="InterPro" id="IPR017871">
    <property type="entry name" value="ABC_transporter-like_CS"/>
</dbReference>
<dbReference type="RefSeq" id="WP_036684536.1">
    <property type="nucleotide sequence ID" value="NZ_JNVM01000014.1"/>
</dbReference>
<dbReference type="Proteomes" id="UP000028123">
    <property type="component" value="Unassembled WGS sequence"/>
</dbReference>
<dbReference type="GO" id="GO:0005524">
    <property type="term" value="F:ATP binding"/>
    <property type="evidence" value="ECO:0007669"/>
    <property type="project" value="UniProtKB-KW"/>
</dbReference>
<evidence type="ECO:0000256" key="4">
    <source>
        <dbReference type="ARBA" id="ARBA00022840"/>
    </source>
</evidence>
<dbReference type="InterPro" id="IPR003593">
    <property type="entry name" value="AAA+_ATPase"/>
</dbReference>
<dbReference type="PROSITE" id="PS00211">
    <property type="entry name" value="ABC_TRANSPORTER_1"/>
    <property type="match status" value="1"/>
</dbReference>
<dbReference type="Pfam" id="PF08352">
    <property type="entry name" value="oligo_HPY"/>
    <property type="match status" value="1"/>
</dbReference>
<dbReference type="CDD" id="cd03257">
    <property type="entry name" value="ABC_NikE_OppD_transporters"/>
    <property type="match status" value="1"/>
</dbReference>
<dbReference type="InterPro" id="IPR013563">
    <property type="entry name" value="Oligopep_ABC_C"/>
</dbReference>
<dbReference type="Pfam" id="PF00005">
    <property type="entry name" value="ABC_tran"/>
    <property type="match status" value="1"/>
</dbReference>
<dbReference type="EMBL" id="JNVM01000014">
    <property type="protein sequence ID" value="KEQ24795.1"/>
    <property type="molecule type" value="Genomic_DNA"/>
</dbReference>
<accession>A0A081P272</accession>
<keyword evidence="4" id="KW-0067">ATP-binding</keyword>
<dbReference type="SMART" id="SM00382">
    <property type="entry name" value="AAA"/>
    <property type="match status" value="1"/>
</dbReference>
<organism evidence="6 7">
    <name type="scientific">Paenibacillus tyrfis</name>
    <dbReference type="NCBI Taxonomy" id="1501230"/>
    <lineage>
        <taxon>Bacteria</taxon>
        <taxon>Bacillati</taxon>
        <taxon>Bacillota</taxon>
        <taxon>Bacilli</taxon>
        <taxon>Bacillales</taxon>
        <taxon>Paenibacillaceae</taxon>
        <taxon>Paenibacillus</taxon>
    </lineage>
</organism>
<dbReference type="GO" id="GO:0016887">
    <property type="term" value="F:ATP hydrolysis activity"/>
    <property type="evidence" value="ECO:0007669"/>
    <property type="project" value="InterPro"/>
</dbReference>
<reference evidence="6 7" key="1">
    <citation type="submission" date="2014-06" db="EMBL/GenBank/DDBJ databases">
        <title>Draft genome sequence of Paenibacillus sp. MSt1.</title>
        <authorList>
            <person name="Aw Y.K."/>
            <person name="Ong K.S."/>
            <person name="Gan H.M."/>
            <person name="Lee S.M."/>
        </authorList>
    </citation>
    <scope>NUCLEOTIDE SEQUENCE [LARGE SCALE GENOMIC DNA]</scope>
    <source>
        <strain evidence="6 7">MSt1</strain>
    </source>
</reference>
<keyword evidence="7" id="KW-1185">Reference proteome</keyword>
<dbReference type="eggNOG" id="COG4608">
    <property type="taxonomic scope" value="Bacteria"/>
</dbReference>
<dbReference type="NCBIfam" id="TIGR01727">
    <property type="entry name" value="oligo_HPY"/>
    <property type="match status" value="1"/>
</dbReference>
<evidence type="ECO:0000256" key="2">
    <source>
        <dbReference type="ARBA" id="ARBA00022448"/>
    </source>
</evidence>
<keyword evidence="3" id="KW-0547">Nucleotide-binding</keyword>
<proteinExistence type="inferred from homology"/>